<evidence type="ECO:0000256" key="5">
    <source>
        <dbReference type="ARBA" id="ARBA00023157"/>
    </source>
</evidence>
<dbReference type="EMBL" id="WJBH02000004">
    <property type="protein sequence ID" value="KAI9560190.1"/>
    <property type="molecule type" value="Genomic_DNA"/>
</dbReference>
<gene>
    <name evidence="14" type="ORF">GHT06_014204</name>
</gene>
<evidence type="ECO:0000256" key="3">
    <source>
        <dbReference type="ARBA" id="ARBA00022801"/>
    </source>
</evidence>
<evidence type="ECO:0000259" key="13">
    <source>
        <dbReference type="PROSITE" id="PS51448"/>
    </source>
</evidence>
<dbReference type="GO" id="GO:0016020">
    <property type="term" value="C:membrane"/>
    <property type="evidence" value="ECO:0007669"/>
    <property type="project" value="UniProtKB-SubCell"/>
</dbReference>
<keyword evidence="7 10" id="KW-0326">Glycosidase</keyword>
<comment type="caution">
    <text evidence="9">Lacks conserved residue(s) required for the propagation of feature annotation.</text>
</comment>
<feature type="region of interest" description="Disordered" evidence="11">
    <location>
        <begin position="143"/>
        <end position="172"/>
    </location>
</feature>
<evidence type="ECO:0000256" key="11">
    <source>
        <dbReference type="SAM" id="MobiDB-lite"/>
    </source>
</evidence>
<keyword evidence="6" id="KW-0325">Glycoprotein</keyword>
<comment type="subcellular location">
    <subcellularLocation>
        <location evidence="1">Membrane</location>
    </subcellularLocation>
</comment>
<dbReference type="InterPro" id="IPR044913">
    <property type="entry name" value="P_trefoil_dom_sf"/>
</dbReference>
<evidence type="ECO:0000256" key="10">
    <source>
        <dbReference type="RuleBase" id="RU361185"/>
    </source>
</evidence>
<dbReference type="AlphaFoldDB" id="A0AAD5PYP3"/>
<dbReference type="Pfam" id="PF13802">
    <property type="entry name" value="Gal_mutarotas_2"/>
    <property type="match status" value="1"/>
</dbReference>
<comment type="caution">
    <text evidence="14">The sequence shown here is derived from an EMBL/GenBank/DDBJ whole genome shotgun (WGS) entry which is preliminary data.</text>
</comment>
<dbReference type="GO" id="GO:0004558">
    <property type="term" value="F:alpha-1,4-glucosidase activity"/>
    <property type="evidence" value="ECO:0007669"/>
    <property type="project" value="TreeGrafter"/>
</dbReference>
<comment type="similarity">
    <text evidence="2 10">Belongs to the glycosyl hydrolase 31 family.</text>
</comment>
<name>A0AAD5PYP3_9CRUS</name>
<dbReference type="Gene3D" id="2.60.40.1760">
    <property type="entry name" value="glycosyl hydrolase (family 31)"/>
    <property type="match status" value="1"/>
</dbReference>
<dbReference type="Gene3D" id="3.20.20.80">
    <property type="entry name" value="Glycosidases"/>
    <property type="match status" value="1"/>
</dbReference>
<keyword evidence="12" id="KW-0812">Transmembrane</keyword>
<dbReference type="InterPro" id="IPR000322">
    <property type="entry name" value="Glyco_hydro_31_TIM"/>
</dbReference>
<keyword evidence="4 12" id="KW-0472">Membrane</keyword>
<dbReference type="Pfam" id="PF01055">
    <property type="entry name" value="Glyco_hydro_31_2nd"/>
    <property type="match status" value="1"/>
</dbReference>
<evidence type="ECO:0000256" key="9">
    <source>
        <dbReference type="PROSITE-ProRule" id="PRU00779"/>
    </source>
</evidence>
<sequence>MAPSASTKKKRAIFVGIGVTLMLVVIIVPISIELSQEKNAPRSTLNNRIECFPFKNMTSDTCTKAGCLWEVVSGQPSCFLPDSSVYGYERELRVEHKNASAMGLTSKLKQSPRWIKFILGFFLVAIVVTVITVPIVLTTPNDLNTDTEATSSSPITPTTVTNPTSDATTVPPAVNNNRIECYPFSKPIDGELMNFPDEAGFKIDIRRRRNEDDSIVFSLYGGDIDQVTFEVNYYSDSTLGFALYPKNEDRFALRPPVTITPPTTGVTENIQYEVQLISIEKGQPFNFQIVRKSSSAVVFDTSTGGLTIAEQFLMISTTLPTHYLYGFGENTHDTLLHDMNYRMWPIFTRGQAPGMRDVNAYGAQPFYMASEEDGSSHGVFLFNSHAMDVTTMPNPGITFRAIGGMLEFFVFLGPEPESVVKQYSDVIGRTFMPPYFALGFQLSRWGYKNTTEIRDAIDRTRVAEIPHDIQYADIDYMDGRRDFTIDPVNFADLPALVDEVKKDGLRFGIILDPAIAHELFGYPTFTRGDNDKVFVQWANSTYKPDGQPANDNNLYGRVWPRRETAFPDFLKNATKRWWTEEIRLFYEEQKLNFDILWIDMNEPSNFLTGTLLKCPPNRWDDPPYETMAANVGATGRLSEKTICMASLFGEEDEFLHYEVHSLYGHSHAMATQSAVRQVLTGKRSMVLSRSTFAGSGKYAGHWLGDNYSTWKQMANSIIGMVEFNMFNIPYVGPDICGFNLNAEEEMCERWMELGAFYPFSRNHNSFYFKDQDPGQWPDTVAVSSRKALNIRYRLLPYLYTLFYDSHTVGGTVARPLYHEYPMDIDARSIDKQFMWGPALLISPVLQPGANSVDVYLPEDVWYDYYTGIRVTVSGSTTLSAPRDYINLHLRGGYILPAQKPALNTMISRKNNFELLVPLNENNYAIGKLFWDDGESVNTIEDGIYQINTFKFNRETLNIKVENGSGDAWGGISQLLDMIQFMGWPSEPAKISVNGVDVETASYEYNETSKNLFLFYKFSMNEDYVVEFG</sequence>
<dbReference type="FunFam" id="2.60.40.1180:FF:000001">
    <property type="entry name" value="Maltase-glucoamylase, intestinal"/>
    <property type="match status" value="1"/>
</dbReference>
<dbReference type="PANTHER" id="PTHR22762">
    <property type="entry name" value="ALPHA-GLUCOSIDASE"/>
    <property type="match status" value="1"/>
</dbReference>
<dbReference type="InterPro" id="IPR013780">
    <property type="entry name" value="Glyco_hydro_b"/>
</dbReference>
<feature type="compositionally biased region" description="Low complexity" evidence="11">
    <location>
        <begin position="147"/>
        <end position="169"/>
    </location>
</feature>
<dbReference type="PANTHER" id="PTHR22762:SF133">
    <property type="entry name" value="P-TYPE DOMAIN-CONTAINING PROTEIN"/>
    <property type="match status" value="1"/>
</dbReference>
<dbReference type="CDD" id="cd00111">
    <property type="entry name" value="Trefoil"/>
    <property type="match status" value="1"/>
</dbReference>
<dbReference type="SUPFAM" id="SSF51445">
    <property type="entry name" value="(Trans)glycosidases"/>
    <property type="match status" value="1"/>
</dbReference>
<dbReference type="CDD" id="cd14752">
    <property type="entry name" value="GH31_N"/>
    <property type="match status" value="1"/>
</dbReference>
<dbReference type="GO" id="GO:0005975">
    <property type="term" value="P:carbohydrate metabolic process"/>
    <property type="evidence" value="ECO:0007669"/>
    <property type="project" value="InterPro"/>
</dbReference>
<feature type="transmembrane region" description="Helical" evidence="12">
    <location>
        <begin position="117"/>
        <end position="137"/>
    </location>
</feature>
<dbReference type="CDD" id="cd06602">
    <property type="entry name" value="GH31_MGAM_SI_GAA"/>
    <property type="match status" value="1"/>
</dbReference>
<dbReference type="Proteomes" id="UP000820818">
    <property type="component" value="Linkage Group LG4"/>
</dbReference>
<evidence type="ECO:0000256" key="4">
    <source>
        <dbReference type="ARBA" id="ARBA00023136"/>
    </source>
</evidence>
<keyword evidence="12" id="KW-1133">Transmembrane helix</keyword>
<dbReference type="InterPro" id="IPR048395">
    <property type="entry name" value="Glyco_hydro_31_C"/>
</dbReference>
<feature type="transmembrane region" description="Helical" evidence="12">
    <location>
        <begin position="12"/>
        <end position="32"/>
    </location>
</feature>
<evidence type="ECO:0000256" key="7">
    <source>
        <dbReference type="ARBA" id="ARBA00023295"/>
    </source>
</evidence>
<protein>
    <recommendedName>
        <fullName evidence="8">Maltase</fullName>
    </recommendedName>
</protein>
<organism evidence="14 15">
    <name type="scientific">Daphnia sinensis</name>
    <dbReference type="NCBI Taxonomy" id="1820382"/>
    <lineage>
        <taxon>Eukaryota</taxon>
        <taxon>Metazoa</taxon>
        <taxon>Ecdysozoa</taxon>
        <taxon>Arthropoda</taxon>
        <taxon>Crustacea</taxon>
        <taxon>Branchiopoda</taxon>
        <taxon>Diplostraca</taxon>
        <taxon>Cladocera</taxon>
        <taxon>Anomopoda</taxon>
        <taxon>Daphniidae</taxon>
        <taxon>Daphnia</taxon>
        <taxon>Daphnia similis group</taxon>
    </lineage>
</organism>
<dbReference type="PROSITE" id="PS51448">
    <property type="entry name" value="P_TREFOIL_2"/>
    <property type="match status" value="1"/>
</dbReference>
<dbReference type="Gene3D" id="4.10.110.10">
    <property type="entry name" value="Spasmolytic Protein, domain 1"/>
    <property type="match status" value="1"/>
</dbReference>
<evidence type="ECO:0000313" key="14">
    <source>
        <dbReference type="EMBL" id="KAI9560190.1"/>
    </source>
</evidence>
<evidence type="ECO:0000256" key="2">
    <source>
        <dbReference type="ARBA" id="ARBA00007806"/>
    </source>
</evidence>
<dbReference type="Gene3D" id="2.60.40.1180">
    <property type="entry name" value="Golgi alpha-mannosidase II"/>
    <property type="match status" value="2"/>
</dbReference>
<dbReference type="SUPFAM" id="SSF57492">
    <property type="entry name" value="Trefoil"/>
    <property type="match status" value="1"/>
</dbReference>
<accession>A0AAD5PYP3</accession>
<dbReference type="InterPro" id="IPR017853">
    <property type="entry name" value="GH"/>
</dbReference>
<evidence type="ECO:0000313" key="15">
    <source>
        <dbReference type="Proteomes" id="UP000820818"/>
    </source>
</evidence>
<evidence type="ECO:0000256" key="6">
    <source>
        <dbReference type="ARBA" id="ARBA00023180"/>
    </source>
</evidence>
<evidence type="ECO:0000256" key="1">
    <source>
        <dbReference type="ARBA" id="ARBA00004370"/>
    </source>
</evidence>
<dbReference type="InterPro" id="IPR025887">
    <property type="entry name" value="Glyco_hydro_31_N_dom"/>
</dbReference>
<dbReference type="Pfam" id="PF00088">
    <property type="entry name" value="Trefoil"/>
    <property type="match status" value="1"/>
</dbReference>
<dbReference type="GO" id="GO:0030246">
    <property type="term" value="F:carbohydrate binding"/>
    <property type="evidence" value="ECO:0007669"/>
    <property type="project" value="InterPro"/>
</dbReference>
<dbReference type="InterPro" id="IPR000519">
    <property type="entry name" value="P_trefoil_dom"/>
</dbReference>
<dbReference type="Pfam" id="PF21365">
    <property type="entry name" value="Glyco_hydro_31_3rd"/>
    <property type="match status" value="1"/>
</dbReference>
<proteinExistence type="inferred from homology"/>
<keyword evidence="3 10" id="KW-0378">Hydrolase</keyword>
<keyword evidence="5" id="KW-1015">Disulfide bond</keyword>
<evidence type="ECO:0000256" key="12">
    <source>
        <dbReference type="SAM" id="Phobius"/>
    </source>
</evidence>
<dbReference type="InterPro" id="IPR011013">
    <property type="entry name" value="Gal_mutarotase_sf_dom"/>
</dbReference>
<evidence type="ECO:0000256" key="8">
    <source>
        <dbReference type="ARBA" id="ARBA00041343"/>
    </source>
</evidence>
<dbReference type="SUPFAM" id="SSF74650">
    <property type="entry name" value="Galactose mutarotase-like"/>
    <property type="match status" value="1"/>
</dbReference>
<reference evidence="14 15" key="1">
    <citation type="submission" date="2022-05" db="EMBL/GenBank/DDBJ databases">
        <title>A multi-omics perspective on studying reproductive biology in Daphnia sinensis.</title>
        <authorList>
            <person name="Jia J."/>
        </authorList>
    </citation>
    <scope>NUCLEOTIDE SEQUENCE [LARGE SCALE GENOMIC DNA]</scope>
    <source>
        <strain evidence="14 15">WSL</strain>
    </source>
</reference>
<dbReference type="SUPFAM" id="SSF51011">
    <property type="entry name" value="Glycosyl hydrolase domain"/>
    <property type="match status" value="1"/>
</dbReference>
<feature type="domain" description="P-type" evidence="13">
    <location>
        <begin position="38"/>
        <end position="82"/>
    </location>
</feature>
<keyword evidence="15" id="KW-1185">Reference proteome</keyword>